<sequence length="140" mass="16258">MWFEFIEGLKKKLEKGTDANVYIGIDQPKDVRNYPFISLIPAEFTEDEEHRIMVLAVAFGVREEEKNKEDPAPMYERGVNNLLNLMVQIEKVISETEVGSFQILPHRETVRNFEVKAPKFLMEMHVAVALKKFPPAMEDF</sequence>
<dbReference type="RefSeq" id="WP_142936175.1">
    <property type="nucleotide sequence ID" value="NZ_FXTM01000029.1"/>
</dbReference>
<name>A0A521E007_9BACT</name>
<dbReference type="AlphaFoldDB" id="A0A521E007"/>
<keyword evidence="2" id="KW-1185">Reference proteome</keyword>
<reference evidence="1 2" key="1">
    <citation type="submission" date="2017-05" db="EMBL/GenBank/DDBJ databases">
        <authorList>
            <person name="Varghese N."/>
            <person name="Submissions S."/>
        </authorList>
    </citation>
    <scope>NUCLEOTIDE SEQUENCE [LARGE SCALE GENOMIC DNA]</scope>
    <source>
        <strain evidence="1 2">DSM 16304</strain>
    </source>
</reference>
<gene>
    <name evidence="1" type="ORF">SAMN06269117_12911</name>
</gene>
<organism evidence="1 2">
    <name type="scientific">Balnearium lithotrophicum</name>
    <dbReference type="NCBI Taxonomy" id="223788"/>
    <lineage>
        <taxon>Bacteria</taxon>
        <taxon>Pseudomonadati</taxon>
        <taxon>Aquificota</taxon>
        <taxon>Aquificia</taxon>
        <taxon>Desulfurobacteriales</taxon>
        <taxon>Desulfurobacteriaceae</taxon>
        <taxon>Balnearium</taxon>
    </lineage>
</organism>
<proteinExistence type="predicted"/>
<dbReference type="Proteomes" id="UP000317315">
    <property type="component" value="Unassembled WGS sequence"/>
</dbReference>
<dbReference type="EMBL" id="FXTM01000029">
    <property type="protein sequence ID" value="SMO77212.1"/>
    <property type="molecule type" value="Genomic_DNA"/>
</dbReference>
<evidence type="ECO:0000313" key="1">
    <source>
        <dbReference type="EMBL" id="SMO77212.1"/>
    </source>
</evidence>
<accession>A0A521E007</accession>
<evidence type="ECO:0000313" key="2">
    <source>
        <dbReference type="Proteomes" id="UP000317315"/>
    </source>
</evidence>
<protein>
    <submittedName>
        <fullName evidence="1">Uncharacterized protein</fullName>
    </submittedName>
</protein>